<dbReference type="Proteomes" id="UP001529085">
    <property type="component" value="Unassembled WGS sequence"/>
</dbReference>
<dbReference type="RefSeq" id="WP_278005369.1">
    <property type="nucleotide sequence ID" value="NZ_JARSBN010000004.1"/>
</dbReference>
<dbReference type="EMBL" id="JARSBN010000004">
    <property type="protein sequence ID" value="MDG4715915.1"/>
    <property type="molecule type" value="Genomic_DNA"/>
</dbReference>
<feature type="signal peptide" evidence="1">
    <location>
        <begin position="1"/>
        <end position="23"/>
    </location>
</feature>
<reference evidence="2 3" key="1">
    <citation type="submission" date="2023-03" db="EMBL/GenBank/DDBJ databases">
        <title>Strain YYF002 represents a novel species in the genus Winogradskyella isolated from seawater.</title>
        <authorList>
            <person name="Fu Z.-Y."/>
        </authorList>
    </citation>
    <scope>NUCLEOTIDE SEQUENCE [LARGE SCALE GENOMIC DNA]</scope>
    <source>
        <strain evidence="2 3">YYF002</strain>
    </source>
</reference>
<keyword evidence="1" id="KW-0732">Signal</keyword>
<organism evidence="2 3">
    <name type="scientific">Winogradskyella marincola</name>
    <dbReference type="NCBI Taxonomy" id="3037795"/>
    <lineage>
        <taxon>Bacteria</taxon>
        <taxon>Pseudomonadati</taxon>
        <taxon>Bacteroidota</taxon>
        <taxon>Flavobacteriia</taxon>
        <taxon>Flavobacteriales</taxon>
        <taxon>Flavobacteriaceae</taxon>
        <taxon>Winogradskyella</taxon>
    </lineage>
</organism>
<accession>A0ABT6G1I3</accession>
<sequence length="213" mass="23719">MKLNLKHYLFIFSVLCIGLHSNAQFSKATSRWKALFAVGFNYPTTDGFVDGTYAQSVNFPTVNIGVQHMFKRAYGVKLDYGFNRFKNDDGSPEFKVNYSRVNAQFVFDPTEYLGFLPRRFRTILHAGPGLSFAKPLGNLGDNKQTYLNLLGGLELHYAINEKVSLYTDVAYIYGLTSLDDYNPAISGLGAFNGSVFNVTFGIAVSLSGCQYCD</sequence>
<protein>
    <submittedName>
        <fullName evidence="2">Cell envelope biogenesis protein OmpA</fullName>
    </submittedName>
</protein>
<feature type="chain" id="PRO_5047531233" evidence="1">
    <location>
        <begin position="24"/>
        <end position="213"/>
    </location>
</feature>
<keyword evidence="3" id="KW-1185">Reference proteome</keyword>
<comment type="caution">
    <text evidence="2">The sequence shown here is derived from an EMBL/GenBank/DDBJ whole genome shotgun (WGS) entry which is preliminary data.</text>
</comment>
<name>A0ABT6G1I3_9FLAO</name>
<dbReference type="Gene3D" id="2.40.160.20">
    <property type="match status" value="1"/>
</dbReference>
<evidence type="ECO:0000313" key="3">
    <source>
        <dbReference type="Proteomes" id="UP001529085"/>
    </source>
</evidence>
<evidence type="ECO:0000256" key="1">
    <source>
        <dbReference type="SAM" id="SignalP"/>
    </source>
</evidence>
<evidence type="ECO:0000313" key="2">
    <source>
        <dbReference type="EMBL" id="MDG4715915.1"/>
    </source>
</evidence>
<gene>
    <name evidence="2" type="ORF">P7122_08530</name>
</gene>
<proteinExistence type="predicted"/>